<keyword evidence="3" id="KW-1185">Reference proteome</keyword>
<evidence type="ECO:0000256" key="1">
    <source>
        <dbReference type="SAM" id="MobiDB-lite"/>
    </source>
</evidence>
<proteinExistence type="predicted"/>
<dbReference type="Proteomes" id="UP000053593">
    <property type="component" value="Unassembled WGS sequence"/>
</dbReference>
<dbReference type="AlphaFoldDB" id="A0A0D0AXT9"/>
<gene>
    <name evidence="2" type="ORF">GYMLUDRAFT_248683</name>
</gene>
<feature type="compositionally biased region" description="Acidic residues" evidence="1">
    <location>
        <begin position="117"/>
        <end position="141"/>
    </location>
</feature>
<reference evidence="2 3" key="1">
    <citation type="submission" date="2014-04" db="EMBL/GenBank/DDBJ databases">
        <title>Evolutionary Origins and Diversification of the Mycorrhizal Mutualists.</title>
        <authorList>
            <consortium name="DOE Joint Genome Institute"/>
            <consortium name="Mycorrhizal Genomics Consortium"/>
            <person name="Kohler A."/>
            <person name="Kuo A."/>
            <person name="Nagy L.G."/>
            <person name="Floudas D."/>
            <person name="Copeland A."/>
            <person name="Barry K.W."/>
            <person name="Cichocki N."/>
            <person name="Veneault-Fourrey C."/>
            <person name="LaButti K."/>
            <person name="Lindquist E.A."/>
            <person name="Lipzen A."/>
            <person name="Lundell T."/>
            <person name="Morin E."/>
            <person name="Murat C."/>
            <person name="Riley R."/>
            <person name="Ohm R."/>
            <person name="Sun H."/>
            <person name="Tunlid A."/>
            <person name="Henrissat B."/>
            <person name="Grigoriev I.V."/>
            <person name="Hibbett D.S."/>
            <person name="Martin F."/>
        </authorList>
    </citation>
    <scope>NUCLEOTIDE SEQUENCE [LARGE SCALE GENOMIC DNA]</scope>
    <source>
        <strain evidence="2 3">FD-317 M1</strain>
    </source>
</reference>
<evidence type="ECO:0000313" key="2">
    <source>
        <dbReference type="EMBL" id="KIK55430.1"/>
    </source>
</evidence>
<feature type="region of interest" description="Disordered" evidence="1">
    <location>
        <begin position="99"/>
        <end position="141"/>
    </location>
</feature>
<accession>A0A0D0AXT9</accession>
<name>A0A0D0AXT9_9AGAR</name>
<dbReference type="EMBL" id="KN834806">
    <property type="protein sequence ID" value="KIK55430.1"/>
    <property type="molecule type" value="Genomic_DNA"/>
</dbReference>
<dbReference type="HOGENOM" id="CLU_1555433_0_0_1"/>
<feature type="compositionally biased region" description="Pro residues" evidence="1">
    <location>
        <begin position="1"/>
        <end position="18"/>
    </location>
</feature>
<protein>
    <submittedName>
        <fullName evidence="2">Uncharacterized protein</fullName>
    </submittedName>
</protein>
<organism evidence="2 3">
    <name type="scientific">Collybiopsis luxurians FD-317 M1</name>
    <dbReference type="NCBI Taxonomy" id="944289"/>
    <lineage>
        <taxon>Eukaryota</taxon>
        <taxon>Fungi</taxon>
        <taxon>Dikarya</taxon>
        <taxon>Basidiomycota</taxon>
        <taxon>Agaricomycotina</taxon>
        <taxon>Agaricomycetes</taxon>
        <taxon>Agaricomycetidae</taxon>
        <taxon>Agaricales</taxon>
        <taxon>Marasmiineae</taxon>
        <taxon>Omphalotaceae</taxon>
        <taxon>Collybiopsis</taxon>
        <taxon>Collybiopsis luxurians</taxon>
    </lineage>
</organism>
<evidence type="ECO:0000313" key="3">
    <source>
        <dbReference type="Proteomes" id="UP000053593"/>
    </source>
</evidence>
<sequence>MYSPVNPHPDIPSFPHPPILYSSPYHQSPAPPPHPPSTTHSDPNTNAAEAFSEYMFEHERLGRIALRMAIVLSVVGLDMVGVKGVGSGSLDGKRFAWFGNGSPDEEGEDSFYNNDAVDYDEDTHDGADDLEDVSGGDNYDDEASVAAVVRSTEAGPDATSAVDVFVLSPPPL</sequence>
<feature type="region of interest" description="Disordered" evidence="1">
    <location>
        <begin position="1"/>
        <end position="45"/>
    </location>
</feature>